<accession>A0A246FHC9</accession>
<keyword evidence="1" id="KW-1133">Transmembrane helix</keyword>
<dbReference type="OrthoDB" id="764986at2"/>
<evidence type="ECO:0000256" key="1">
    <source>
        <dbReference type="SAM" id="Phobius"/>
    </source>
</evidence>
<dbReference type="RefSeq" id="WP_088465611.1">
    <property type="nucleotide sequence ID" value="NZ_NIRR01000037.1"/>
</dbReference>
<evidence type="ECO:0000313" key="3">
    <source>
        <dbReference type="Proteomes" id="UP000197277"/>
    </source>
</evidence>
<keyword evidence="1" id="KW-0472">Membrane</keyword>
<feature type="transmembrane region" description="Helical" evidence="1">
    <location>
        <begin position="113"/>
        <end position="136"/>
    </location>
</feature>
<protein>
    <submittedName>
        <fullName evidence="2">Uncharacterized protein</fullName>
    </submittedName>
</protein>
<dbReference type="Proteomes" id="UP000197277">
    <property type="component" value="Unassembled WGS sequence"/>
</dbReference>
<feature type="transmembrane region" description="Helical" evidence="1">
    <location>
        <begin position="55"/>
        <end position="76"/>
    </location>
</feature>
<reference evidence="2 3" key="1">
    <citation type="submission" date="2017-06" db="EMBL/GenBank/DDBJ databases">
        <title>Hymenobacter amundsenii sp. nov. isolated from regoliths in Antarctica.</title>
        <authorList>
            <person name="Sedlacek I."/>
            <person name="Kralova S."/>
            <person name="Pantucek R."/>
            <person name="Svec P."/>
            <person name="Holochova P."/>
            <person name="Stankova E."/>
            <person name="Vrbovska V."/>
            <person name="Busse H.-J."/>
        </authorList>
    </citation>
    <scope>NUCLEOTIDE SEQUENCE [LARGE SCALE GENOMIC DNA]</scope>
    <source>
        <strain evidence="2 3">CCM 8682</strain>
    </source>
</reference>
<gene>
    <name evidence="2" type="ORF">CDA63_16755</name>
</gene>
<proteinExistence type="predicted"/>
<dbReference type="AlphaFoldDB" id="A0A246FHC9"/>
<feature type="transmembrane region" description="Helical" evidence="1">
    <location>
        <begin position="82"/>
        <end position="101"/>
    </location>
</feature>
<dbReference type="EMBL" id="NIRR01000037">
    <property type="protein sequence ID" value="OWP61950.1"/>
    <property type="molecule type" value="Genomic_DNA"/>
</dbReference>
<keyword evidence="1" id="KW-0812">Transmembrane</keyword>
<comment type="caution">
    <text evidence="2">The sequence shown here is derived from an EMBL/GenBank/DDBJ whole genome shotgun (WGS) entry which is preliminary data.</text>
</comment>
<sequence length="138" mass="15871">MTEENNLTMTEFNQDNAFEIYSKKAIWGFSIFFAPIFGGVSLRQNLIDDNRKKEANIVLLVSIVFTVLTILIVNSVESKTNSLTYLLNMGWGAILSEYFFKKYFPNDNHEYKNIWKALLISIAIIIPFILAIIYTATE</sequence>
<feature type="transmembrane region" description="Helical" evidence="1">
    <location>
        <begin position="25"/>
        <end position="43"/>
    </location>
</feature>
<keyword evidence="3" id="KW-1185">Reference proteome</keyword>
<name>A0A246FHC9_9BACT</name>
<evidence type="ECO:0000313" key="2">
    <source>
        <dbReference type="EMBL" id="OWP61950.1"/>
    </source>
</evidence>
<organism evidence="2 3">
    <name type="scientific">Hymenobacter amundsenii</name>
    <dbReference type="NCBI Taxonomy" id="2006685"/>
    <lineage>
        <taxon>Bacteria</taxon>
        <taxon>Pseudomonadati</taxon>
        <taxon>Bacteroidota</taxon>
        <taxon>Cytophagia</taxon>
        <taxon>Cytophagales</taxon>
        <taxon>Hymenobacteraceae</taxon>
        <taxon>Hymenobacter</taxon>
    </lineage>
</organism>